<keyword evidence="3" id="KW-1185">Reference proteome</keyword>
<feature type="transmembrane region" description="Helical" evidence="1">
    <location>
        <begin position="143"/>
        <end position="162"/>
    </location>
</feature>
<reference evidence="3" key="1">
    <citation type="submission" date="2017-12" db="EMBL/GenBank/DDBJ databases">
        <authorList>
            <consortium name="DOE Joint Genome Institute"/>
            <person name="Mondo S.J."/>
            <person name="Kjaerbolling I."/>
            <person name="Vesth T.C."/>
            <person name="Frisvad J.C."/>
            <person name="Nybo J.L."/>
            <person name="Theobald S."/>
            <person name="Kuo A."/>
            <person name="Bowyer P."/>
            <person name="Matsuda Y."/>
            <person name="Lyhne E.K."/>
            <person name="Kogle M.E."/>
            <person name="Clum A."/>
            <person name="Lipzen A."/>
            <person name="Salamov A."/>
            <person name="Ngan C.Y."/>
            <person name="Daum C."/>
            <person name="Chiniquy J."/>
            <person name="Barry K."/>
            <person name="LaButti K."/>
            <person name="Haridas S."/>
            <person name="Simmons B.A."/>
            <person name="Magnuson J.K."/>
            <person name="Mortensen U.H."/>
            <person name="Larsen T.O."/>
            <person name="Grigoriev I.V."/>
            <person name="Baker S.E."/>
            <person name="Andersen M.R."/>
            <person name="Nordberg H.P."/>
            <person name="Cantor M.N."/>
            <person name="Hua S.X."/>
        </authorList>
    </citation>
    <scope>NUCLEOTIDE SEQUENCE [LARGE SCALE GENOMIC DNA]</scope>
    <source>
        <strain evidence="3">IBT 19404</strain>
    </source>
</reference>
<dbReference type="AlphaFoldDB" id="A0A2J5HRG7"/>
<feature type="transmembrane region" description="Helical" evidence="1">
    <location>
        <begin position="606"/>
        <end position="626"/>
    </location>
</feature>
<organism evidence="2 3">
    <name type="scientific">Aspergillus taichungensis</name>
    <dbReference type="NCBI Taxonomy" id="482145"/>
    <lineage>
        <taxon>Eukaryota</taxon>
        <taxon>Fungi</taxon>
        <taxon>Dikarya</taxon>
        <taxon>Ascomycota</taxon>
        <taxon>Pezizomycotina</taxon>
        <taxon>Eurotiomycetes</taxon>
        <taxon>Eurotiomycetidae</taxon>
        <taxon>Eurotiales</taxon>
        <taxon>Aspergillaceae</taxon>
        <taxon>Aspergillus</taxon>
        <taxon>Aspergillus subgen. Circumdati</taxon>
    </lineage>
</organism>
<gene>
    <name evidence="2" type="ORF">BDW42DRAFT_186498</name>
</gene>
<feature type="transmembrane region" description="Helical" evidence="1">
    <location>
        <begin position="33"/>
        <end position="58"/>
    </location>
</feature>
<dbReference type="OrthoDB" id="4721035at2759"/>
<accession>A0A2J5HRG7</accession>
<evidence type="ECO:0000256" key="1">
    <source>
        <dbReference type="SAM" id="Phobius"/>
    </source>
</evidence>
<name>A0A2J5HRG7_9EURO</name>
<dbReference type="EMBL" id="KZ559555">
    <property type="protein sequence ID" value="PLN79784.1"/>
    <property type="molecule type" value="Genomic_DNA"/>
</dbReference>
<evidence type="ECO:0000313" key="3">
    <source>
        <dbReference type="Proteomes" id="UP000235023"/>
    </source>
</evidence>
<protein>
    <submittedName>
        <fullName evidence="2">Uncharacterized protein</fullName>
    </submittedName>
</protein>
<keyword evidence="1" id="KW-1133">Transmembrane helix</keyword>
<dbReference type="Proteomes" id="UP000235023">
    <property type="component" value="Unassembled WGS sequence"/>
</dbReference>
<keyword evidence="1" id="KW-0812">Transmembrane</keyword>
<proteinExistence type="predicted"/>
<evidence type="ECO:0000313" key="2">
    <source>
        <dbReference type="EMBL" id="PLN79784.1"/>
    </source>
</evidence>
<sequence>MSPPYSARHVLLDPSHGIKCPARGHLVKSRWSWLPVSIILLAVYATLASGLYLVVALVRPQYGDRIGSQRGLAPATATLLSAMIAKSIELSYVTVCVAFVGQVLSRRALLRRSRGITIPEMNLRTWIMQPGSLLVQGEMLQQAAGTVLGVLALTAAIVSMLYTTAAEALVSPKLVLGHVESRQLVGRVSVDFANPKILGERCASPIPLAMDPDFRNSTCMELKHTGQAYHNYREWLDEWSIVRDPTDDLARRPPPMGSLWDNTSLTGQWIDLKDNDVAELSERHQRLVLNVTAAMPHGGIFAAANDPVNHIPEPQDGGEGNFVLDAAVAAPAVNVLCAGMTKEELAPLVWTEWPENSEDKFNVTTWVQNEAPGVPTYPDYLNRTVVDDIFGWGPQYDQRPPVFGRLPLAYNTVLNTTGLMPANSVYLLGTTPQPATDDPPYVLCALKAKLSPRCLTHYEASATGANLTVNCESSTNPMQYDRVHPEDADGQWRLDWKNVASLWSTSLSLGAGISDGAASNARLLMQLVPTGSPRALPAARPSVAEALAVLAGSTLLLSSMGTSFRTAWPYADRGDSIVHNPVAETCEATLQTVGYASGGSQEWQRAFYLVLGAAFITSVVYLGFFLGEARGEQITDFTEPPNLFALALNSPPSTRVQGACAEGPTGVALEEHFDIAAANDDGHLFIASKGDGYAHATGMDGDVEVGGGSPAMQEYQRLSRGGTLCSWFY</sequence>
<keyword evidence="1" id="KW-0472">Membrane</keyword>